<feature type="compositionally biased region" description="Basic and acidic residues" evidence="1">
    <location>
        <begin position="12"/>
        <end position="26"/>
    </location>
</feature>
<gene>
    <name evidence="2" type="ORF">DFR50_11576</name>
</gene>
<accession>A0A366FDY5</accession>
<dbReference type="AlphaFoldDB" id="A0A366FDY5"/>
<dbReference type="EMBL" id="QNRK01000015">
    <property type="protein sequence ID" value="RBP11969.1"/>
    <property type="molecule type" value="Genomic_DNA"/>
</dbReference>
<dbReference type="Proteomes" id="UP000253529">
    <property type="component" value="Unassembled WGS sequence"/>
</dbReference>
<protein>
    <submittedName>
        <fullName evidence="2">Uncharacterized protein</fullName>
    </submittedName>
</protein>
<dbReference type="RefSeq" id="WP_113890028.1">
    <property type="nucleotide sequence ID" value="NZ_QNRK01000015.1"/>
</dbReference>
<reference evidence="2 3" key="1">
    <citation type="submission" date="2018-06" db="EMBL/GenBank/DDBJ databases">
        <title>Genomic Encyclopedia of Type Strains, Phase IV (KMG-IV): sequencing the most valuable type-strain genomes for metagenomic binning, comparative biology and taxonomic classification.</title>
        <authorList>
            <person name="Goeker M."/>
        </authorList>
    </citation>
    <scope>NUCLEOTIDE SEQUENCE [LARGE SCALE GENOMIC DNA]</scope>
    <source>
        <strain evidence="2 3">DSM 24875</strain>
    </source>
</reference>
<dbReference type="OrthoDB" id="8020021at2"/>
<organism evidence="2 3">
    <name type="scientific">Roseiarcus fermentans</name>
    <dbReference type="NCBI Taxonomy" id="1473586"/>
    <lineage>
        <taxon>Bacteria</taxon>
        <taxon>Pseudomonadati</taxon>
        <taxon>Pseudomonadota</taxon>
        <taxon>Alphaproteobacteria</taxon>
        <taxon>Hyphomicrobiales</taxon>
        <taxon>Roseiarcaceae</taxon>
        <taxon>Roseiarcus</taxon>
    </lineage>
</organism>
<evidence type="ECO:0000313" key="2">
    <source>
        <dbReference type="EMBL" id="RBP11969.1"/>
    </source>
</evidence>
<feature type="region of interest" description="Disordered" evidence="1">
    <location>
        <begin position="1"/>
        <end position="29"/>
    </location>
</feature>
<name>A0A366FDY5_9HYPH</name>
<keyword evidence="3" id="KW-1185">Reference proteome</keyword>
<evidence type="ECO:0000256" key="1">
    <source>
        <dbReference type="SAM" id="MobiDB-lite"/>
    </source>
</evidence>
<proteinExistence type="predicted"/>
<comment type="caution">
    <text evidence="2">The sequence shown here is derived from an EMBL/GenBank/DDBJ whole genome shotgun (WGS) entry which is preliminary data.</text>
</comment>
<evidence type="ECO:0000313" key="3">
    <source>
        <dbReference type="Proteomes" id="UP000253529"/>
    </source>
</evidence>
<sequence length="79" mass="8946">MAQQKFAIGQIVEHDTRSTPKSRPDGPFKVVRVLPSEEGGTQSYRIKSDREAFERTAKEYEIIAVVRKATEDAETVFAF</sequence>